<keyword evidence="10" id="KW-0460">Magnesium</keyword>
<dbReference type="GO" id="GO:0009523">
    <property type="term" value="C:photosystem II"/>
    <property type="evidence" value="ECO:0007669"/>
    <property type="project" value="UniProtKB-KW"/>
</dbReference>
<evidence type="ECO:0000256" key="17">
    <source>
        <dbReference type="ARBA" id="ARBA00023136"/>
    </source>
</evidence>
<proteinExistence type="inferred from homology"/>
<evidence type="ECO:0000256" key="15">
    <source>
        <dbReference type="ARBA" id="ARBA00023002"/>
    </source>
</evidence>
<evidence type="ECO:0000256" key="6">
    <source>
        <dbReference type="ARBA" id="ARBA00022553"/>
    </source>
</evidence>
<evidence type="ECO:0000256" key="3">
    <source>
        <dbReference type="ARBA" id="ARBA00022448"/>
    </source>
</evidence>
<dbReference type="PANTHER" id="PTHR33149:SF12">
    <property type="entry name" value="PHOTOSYSTEM II D2 PROTEIN"/>
    <property type="match status" value="1"/>
</dbReference>
<evidence type="ECO:0000256" key="14">
    <source>
        <dbReference type="ARBA" id="ARBA00022991"/>
    </source>
</evidence>
<dbReference type="GO" id="GO:0016491">
    <property type="term" value="F:oxidoreductase activity"/>
    <property type="evidence" value="ECO:0007669"/>
    <property type="project" value="UniProtKB-KW"/>
</dbReference>
<dbReference type="Pfam" id="PF00124">
    <property type="entry name" value="Photo_RC"/>
    <property type="match status" value="1"/>
</dbReference>
<evidence type="ECO:0000256" key="13">
    <source>
        <dbReference type="ARBA" id="ARBA00022990"/>
    </source>
</evidence>
<keyword evidence="17 19" id="KW-0472">Membrane</keyword>
<comment type="similarity">
    <text evidence="2">Belongs to the reaction center PufL/M/PsbA/D family.</text>
</comment>
<dbReference type="Proteomes" id="UP000317650">
    <property type="component" value="Unassembled WGS sequence"/>
</dbReference>
<evidence type="ECO:0000256" key="18">
    <source>
        <dbReference type="ARBA" id="ARBA00023276"/>
    </source>
</evidence>
<evidence type="ECO:0000256" key="5">
    <source>
        <dbReference type="ARBA" id="ARBA00022531"/>
    </source>
</evidence>
<evidence type="ECO:0000256" key="10">
    <source>
        <dbReference type="ARBA" id="ARBA00022842"/>
    </source>
</evidence>
<dbReference type="GO" id="GO:0016168">
    <property type="term" value="F:chlorophyll binding"/>
    <property type="evidence" value="ECO:0007669"/>
    <property type="project" value="UniProtKB-KW"/>
</dbReference>
<keyword evidence="12 19" id="KW-1133">Transmembrane helix</keyword>
<evidence type="ECO:0000256" key="4">
    <source>
        <dbReference type="ARBA" id="ARBA00022494"/>
    </source>
</evidence>
<dbReference type="AlphaFoldDB" id="A0A4S8I699"/>
<keyword evidence="13" id="KW-0007">Acetylation</keyword>
<protein>
    <submittedName>
        <fullName evidence="20">Uncharacterized protein</fullName>
    </submittedName>
</protein>
<evidence type="ECO:0000256" key="9">
    <source>
        <dbReference type="ARBA" id="ARBA00022723"/>
    </source>
</evidence>
<dbReference type="Gene3D" id="1.20.85.10">
    <property type="entry name" value="Photosystem II protein D1-like"/>
    <property type="match status" value="1"/>
</dbReference>
<dbReference type="PANTHER" id="PTHR33149">
    <property type="entry name" value="PHOTOSYSTEM II PROTEIN D1"/>
    <property type="match status" value="1"/>
</dbReference>
<keyword evidence="11" id="KW-0249">Electron transport</keyword>
<accession>A0A4S8I699</accession>
<comment type="subcellular location">
    <subcellularLocation>
        <location evidence="1">Membrane</location>
        <topology evidence="1">Multi-pass membrane protein</topology>
    </subcellularLocation>
</comment>
<dbReference type="InterPro" id="IPR036854">
    <property type="entry name" value="Photo_II_D1/D2_sf"/>
</dbReference>
<keyword evidence="16" id="KW-0408">Iron</keyword>
<dbReference type="STRING" id="52838.A0A4S8I699"/>
<sequence length="161" mass="17949">MMLVATAVFLIDPIDSIGQGCFSDGMPLGIQMVCLTEYLAEHNILMHLLNMLGVALVYSALVLCMVPWSTLVESGKPRKTNPPAHGSFRRLICQYASFHNSRSFFTLILGCLAMESQDHEWNARKWFCLSVLVLVLSVLHLKDRSSVGSGQNIRLKAPELR</sequence>
<keyword evidence="4" id="KW-0148">Chlorophyll</keyword>
<evidence type="ECO:0000256" key="7">
    <source>
        <dbReference type="ARBA" id="ARBA00022640"/>
    </source>
</evidence>
<keyword evidence="15" id="KW-0560">Oxidoreductase</keyword>
<dbReference type="GO" id="GO:0009535">
    <property type="term" value="C:chloroplast thylakoid membrane"/>
    <property type="evidence" value="ECO:0007669"/>
    <property type="project" value="TreeGrafter"/>
</dbReference>
<evidence type="ECO:0000256" key="12">
    <source>
        <dbReference type="ARBA" id="ARBA00022989"/>
    </source>
</evidence>
<reference evidence="20 21" key="1">
    <citation type="journal article" date="2019" name="Nat. Plants">
        <title>Genome sequencing of Musa balbisiana reveals subgenome evolution and function divergence in polyploid bananas.</title>
        <authorList>
            <person name="Yao X."/>
        </authorList>
    </citation>
    <scope>NUCLEOTIDE SEQUENCE [LARGE SCALE GENOMIC DNA]</scope>
    <source>
        <strain evidence="21">cv. DH-PKW</strain>
        <tissue evidence="20">Leaves</tissue>
    </source>
</reference>
<evidence type="ECO:0000256" key="1">
    <source>
        <dbReference type="ARBA" id="ARBA00004141"/>
    </source>
</evidence>
<evidence type="ECO:0000256" key="2">
    <source>
        <dbReference type="ARBA" id="ARBA00008204"/>
    </source>
</evidence>
<gene>
    <name evidence="20" type="ORF">C4D60_Mb00t14420</name>
</gene>
<keyword evidence="6" id="KW-0597">Phosphoprotein</keyword>
<evidence type="ECO:0000256" key="19">
    <source>
        <dbReference type="SAM" id="Phobius"/>
    </source>
</evidence>
<name>A0A4S8I699_MUSBA</name>
<keyword evidence="5" id="KW-0602">Photosynthesis</keyword>
<dbReference type="InterPro" id="IPR000484">
    <property type="entry name" value="Photo_RC_L/M"/>
</dbReference>
<evidence type="ECO:0000313" key="20">
    <source>
        <dbReference type="EMBL" id="THU43417.1"/>
    </source>
</evidence>
<dbReference type="EMBL" id="PYDT01000108">
    <property type="protein sequence ID" value="THU43417.1"/>
    <property type="molecule type" value="Genomic_DNA"/>
</dbReference>
<evidence type="ECO:0000313" key="21">
    <source>
        <dbReference type="Proteomes" id="UP000317650"/>
    </source>
</evidence>
<evidence type="ECO:0000256" key="11">
    <source>
        <dbReference type="ARBA" id="ARBA00022982"/>
    </source>
</evidence>
<keyword evidence="9" id="KW-0479">Metal-binding</keyword>
<dbReference type="SUPFAM" id="SSF81483">
    <property type="entry name" value="Bacterial photosystem II reaction centre, L and M subunits"/>
    <property type="match status" value="1"/>
</dbReference>
<evidence type="ECO:0000256" key="16">
    <source>
        <dbReference type="ARBA" id="ARBA00023004"/>
    </source>
</evidence>
<keyword evidence="3" id="KW-0813">Transport</keyword>
<dbReference type="GO" id="GO:0009772">
    <property type="term" value="P:photosynthetic electron transport in photosystem II"/>
    <property type="evidence" value="ECO:0007669"/>
    <property type="project" value="InterPro"/>
</dbReference>
<keyword evidence="7" id="KW-0934">Plastid</keyword>
<keyword evidence="8 19" id="KW-0812">Transmembrane</keyword>
<keyword evidence="18" id="KW-0604">Photosystem II</keyword>
<keyword evidence="21" id="KW-1185">Reference proteome</keyword>
<dbReference type="InterPro" id="IPR055266">
    <property type="entry name" value="D1/D2"/>
</dbReference>
<organism evidence="20 21">
    <name type="scientific">Musa balbisiana</name>
    <name type="common">Banana</name>
    <dbReference type="NCBI Taxonomy" id="52838"/>
    <lineage>
        <taxon>Eukaryota</taxon>
        <taxon>Viridiplantae</taxon>
        <taxon>Streptophyta</taxon>
        <taxon>Embryophyta</taxon>
        <taxon>Tracheophyta</taxon>
        <taxon>Spermatophyta</taxon>
        <taxon>Magnoliopsida</taxon>
        <taxon>Liliopsida</taxon>
        <taxon>Zingiberales</taxon>
        <taxon>Musaceae</taxon>
        <taxon>Musa</taxon>
    </lineage>
</organism>
<keyword evidence="14" id="KW-0157">Chromophore</keyword>
<feature type="transmembrane region" description="Helical" evidence="19">
    <location>
        <begin position="44"/>
        <end position="68"/>
    </location>
</feature>
<evidence type="ECO:0000256" key="8">
    <source>
        <dbReference type="ARBA" id="ARBA00022692"/>
    </source>
</evidence>
<dbReference type="GO" id="GO:0046872">
    <property type="term" value="F:metal ion binding"/>
    <property type="evidence" value="ECO:0007669"/>
    <property type="project" value="UniProtKB-KW"/>
</dbReference>
<comment type="caution">
    <text evidence="20">The sequence shown here is derived from an EMBL/GenBank/DDBJ whole genome shotgun (WGS) entry which is preliminary data.</text>
</comment>